<protein>
    <submittedName>
        <fullName evidence="2">Uncharacterized protein</fullName>
    </submittedName>
</protein>
<dbReference type="Proteomes" id="UP000799770">
    <property type="component" value="Unassembled WGS sequence"/>
</dbReference>
<dbReference type="EMBL" id="ML977359">
    <property type="protein sequence ID" value="KAF2106780.1"/>
    <property type="molecule type" value="Genomic_DNA"/>
</dbReference>
<accession>A0A6A5YII0</accession>
<name>A0A6A5YII0_9PLEO</name>
<reference evidence="2" key="1">
    <citation type="journal article" date="2020" name="Stud. Mycol.">
        <title>101 Dothideomycetes genomes: a test case for predicting lifestyles and emergence of pathogens.</title>
        <authorList>
            <person name="Haridas S."/>
            <person name="Albert R."/>
            <person name="Binder M."/>
            <person name="Bloem J."/>
            <person name="Labutti K."/>
            <person name="Salamov A."/>
            <person name="Andreopoulos B."/>
            <person name="Baker S."/>
            <person name="Barry K."/>
            <person name="Bills G."/>
            <person name="Bluhm B."/>
            <person name="Cannon C."/>
            <person name="Castanera R."/>
            <person name="Culley D."/>
            <person name="Daum C."/>
            <person name="Ezra D."/>
            <person name="Gonzalez J."/>
            <person name="Henrissat B."/>
            <person name="Kuo A."/>
            <person name="Liang C."/>
            <person name="Lipzen A."/>
            <person name="Lutzoni F."/>
            <person name="Magnuson J."/>
            <person name="Mondo S."/>
            <person name="Nolan M."/>
            <person name="Ohm R."/>
            <person name="Pangilinan J."/>
            <person name="Park H.-J."/>
            <person name="Ramirez L."/>
            <person name="Alfaro M."/>
            <person name="Sun H."/>
            <person name="Tritt A."/>
            <person name="Yoshinaga Y."/>
            <person name="Zwiers L.-H."/>
            <person name="Turgeon B."/>
            <person name="Goodwin S."/>
            <person name="Spatafora J."/>
            <person name="Crous P."/>
            <person name="Grigoriev I."/>
        </authorList>
    </citation>
    <scope>NUCLEOTIDE SEQUENCE</scope>
    <source>
        <strain evidence="2">CBS 627.86</strain>
    </source>
</reference>
<organism evidence="2 3">
    <name type="scientific">Lophiotrema nucula</name>
    <dbReference type="NCBI Taxonomy" id="690887"/>
    <lineage>
        <taxon>Eukaryota</taxon>
        <taxon>Fungi</taxon>
        <taxon>Dikarya</taxon>
        <taxon>Ascomycota</taxon>
        <taxon>Pezizomycotina</taxon>
        <taxon>Dothideomycetes</taxon>
        <taxon>Pleosporomycetidae</taxon>
        <taxon>Pleosporales</taxon>
        <taxon>Lophiotremataceae</taxon>
        <taxon>Lophiotrema</taxon>
    </lineage>
</organism>
<gene>
    <name evidence="2" type="ORF">BDV96DRAFT_325095</name>
</gene>
<feature type="compositionally biased region" description="Basic and acidic residues" evidence="1">
    <location>
        <begin position="224"/>
        <end position="242"/>
    </location>
</feature>
<sequence>MKGLKTKGKVDKVFSAVNLHSNNRIHCTNSLSIASRFFGKDKEEESILPILIADTVEEDVEERDGKFSSLKKKPSVFRMNVRKDELHMKKDDETQQSTLAQNDEAYNVLNKNTKANSLRTKASRFFKPNVTSHSTNAKLVISSPTIQPKLWAVQTVAPFSRPTGPPPPRPERPDSLDTEIVEFIRDSSARLVIQRTSTSTKTSMTSKTTNSSDRRRQSSLRHQYIPDEHFEDYGEERDRLNSGDEELNPTMERTSCGPEGEWTLVRHSTGSARNSGVRGRGTLWKDEKGYYHYVEDV</sequence>
<dbReference type="AlphaFoldDB" id="A0A6A5YII0"/>
<evidence type="ECO:0000313" key="3">
    <source>
        <dbReference type="Proteomes" id="UP000799770"/>
    </source>
</evidence>
<feature type="compositionally biased region" description="Low complexity" evidence="1">
    <location>
        <begin position="196"/>
        <end position="211"/>
    </location>
</feature>
<keyword evidence="3" id="KW-1185">Reference proteome</keyword>
<proteinExistence type="predicted"/>
<evidence type="ECO:0000256" key="1">
    <source>
        <dbReference type="SAM" id="MobiDB-lite"/>
    </source>
</evidence>
<feature type="region of interest" description="Disordered" evidence="1">
    <location>
        <begin position="191"/>
        <end position="261"/>
    </location>
</feature>
<evidence type="ECO:0000313" key="2">
    <source>
        <dbReference type="EMBL" id="KAF2106780.1"/>
    </source>
</evidence>